<reference evidence="3 4" key="1">
    <citation type="submission" date="2016-11" db="EMBL/GenBank/DDBJ databases">
        <authorList>
            <person name="Jaros S."/>
            <person name="Januszkiewicz K."/>
            <person name="Wedrychowicz H."/>
        </authorList>
    </citation>
    <scope>NUCLEOTIDE SEQUENCE [LARGE SCALE GENOMIC DNA]</scope>
    <source>
        <strain evidence="3 4">DSM 24574</strain>
    </source>
</reference>
<name>A0A1M5UF98_9BACT</name>
<accession>A0A1M5UF98</accession>
<dbReference type="EMBL" id="FQWQ01000003">
    <property type="protein sequence ID" value="SHH61627.1"/>
    <property type="molecule type" value="Genomic_DNA"/>
</dbReference>
<evidence type="ECO:0000256" key="2">
    <source>
        <dbReference type="SAM" id="SignalP"/>
    </source>
</evidence>
<protein>
    <recommendedName>
        <fullName evidence="5">Outer membrane protein beta-barrel domain-containing protein</fullName>
    </recommendedName>
</protein>
<feature type="chain" id="PRO_5012409509" description="Outer membrane protein beta-barrel domain-containing protein" evidence="2">
    <location>
        <begin position="21"/>
        <end position="335"/>
    </location>
</feature>
<feature type="signal peptide" evidence="2">
    <location>
        <begin position="1"/>
        <end position="20"/>
    </location>
</feature>
<dbReference type="Proteomes" id="UP000184212">
    <property type="component" value="Unassembled WGS sequence"/>
</dbReference>
<keyword evidence="4" id="KW-1185">Reference proteome</keyword>
<gene>
    <name evidence="3" type="ORF">SAMN04488109_4648</name>
</gene>
<keyword evidence="2" id="KW-0732">Signal</keyword>
<dbReference type="RefSeq" id="WP_143165050.1">
    <property type="nucleotide sequence ID" value="NZ_FQWQ01000003.1"/>
</dbReference>
<evidence type="ECO:0000256" key="1">
    <source>
        <dbReference type="SAM" id="MobiDB-lite"/>
    </source>
</evidence>
<proteinExistence type="predicted"/>
<dbReference type="AlphaFoldDB" id="A0A1M5UF98"/>
<evidence type="ECO:0000313" key="3">
    <source>
        <dbReference type="EMBL" id="SHH61627.1"/>
    </source>
</evidence>
<dbReference type="OrthoDB" id="891525at2"/>
<evidence type="ECO:0008006" key="5">
    <source>
        <dbReference type="Google" id="ProtNLM"/>
    </source>
</evidence>
<organism evidence="3 4">
    <name type="scientific">Chryseolinea serpens</name>
    <dbReference type="NCBI Taxonomy" id="947013"/>
    <lineage>
        <taxon>Bacteria</taxon>
        <taxon>Pseudomonadati</taxon>
        <taxon>Bacteroidota</taxon>
        <taxon>Cytophagia</taxon>
        <taxon>Cytophagales</taxon>
        <taxon>Fulvivirgaceae</taxon>
        <taxon>Chryseolinea</taxon>
    </lineage>
</organism>
<feature type="compositionally biased region" description="Polar residues" evidence="1">
    <location>
        <begin position="73"/>
        <end position="95"/>
    </location>
</feature>
<sequence>MDKKILLTLLLGAAATFGMAQQKSDTVIVELGKTSRVIFTVKDRKDLDILKHYDFQQLFQDILVKIEKSDSTSLAKNDSTNTNAVATAEPTTENWSSSSSSNDNDDDDDDHDDWKVNVHERGWGRTWQSFNFDLGTNNYLHNGKFPDADNALYSVRPWGSWYVALSSIQRTRLGKKFFMEWGMGVSWYNFKFQNDKVLIQKDDIGVHFVEDPRELNFTKSKLTASYVMASLVPIIDFGDHSRKSRIWEGYDNSFRIGLGPYVGYRIGSHSKQVYHDDGKQKDKNHDSFYLNSVRYGARLQIGYRATDLFLNYDLNELFSAGKGPALNAFSFGVIF</sequence>
<feature type="region of interest" description="Disordered" evidence="1">
    <location>
        <begin position="73"/>
        <end position="113"/>
    </location>
</feature>
<evidence type="ECO:0000313" key="4">
    <source>
        <dbReference type="Proteomes" id="UP000184212"/>
    </source>
</evidence>
<dbReference type="STRING" id="947013.SAMN04488109_4648"/>